<evidence type="ECO:0000313" key="2">
    <source>
        <dbReference type="Proteomes" id="UP001623591"/>
    </source>
</evidence>
<dbReference type="RefSeq" id="WP_406769596.1">
    <property type="nucleotide sequence ID" value="NZ_JBJHZZ010000004.1"/>
</dbReference>
<name>A0ABW8T3X6_9CLOT</name>
<comment type="caution">
    <text evidence="1">The sequence shown here is derived from an EMBL/GenBank/DDBJ whole genome shotgun (WGS) entry which is preliminary data.</text>
</comment>
<evidence type="ECO:0000313" key="1">
    <source>
        <dbReference type="EMBL" id="MFL0247152.1"/>
    </source>
</evidence>
<keyword evidence="2" id="KW-1185">Reference proteome</keyword>
<dbReference type="Proteomes" id="UP001623591">
    <property type="component" value="Unassembled WGS sequence"/>
</dbReference>
<accession>A0ABW8T3X6</accession>
<sequence>MINYKRLKKDLLNEMGPSGIMPAIIDVDNASEDKLIKIAAQYGLDIEEYIEEDKL</sequence>
<dbReference type="EMBL" id="JBJHZZ010000004">
    <property type="protein sequence ID" value="MFL0247152.1"/>
    <property type="molecule type" value="Genomic_DNA"/>
</dbReference>
<reference evidence="1 2" key="1">
    <citation type="submission" date="2024-11" db="EMBL/GenBank/DDBJ databases">
        <authorList>
            <person name="Heng Y.C."/>
            <person name="Lim A.C.H."/>
            <person name="Lee J.K.Y."/>
            <person name="Kittelmann S."/>
        </authorList>
    </citation>
    <scope>NUCLEOTIDE SEQUENCE [LARGE SCALE GENOMIC DNA]</scope>
    <source>
        <strain evidence="1 2">WILCCON 0185</strain>
    </source>
</reference>
<protein>
    <submittedName>
        <fullName evidence="1">Uncharacterized protein</fullName>
    </submittedName>
</protein>
<gene>
    <name evidence="1" type="ORF">ACJDUG_09220</name>
</gene>
<proteinExistence type="predicted"/>
<organism evidence="1 2">
    <name type="scientific">Candidatus Clostridium stratigraminis</name>
    <dbReference type="NCBI Taxonomy" id="3381661"/>
    <lineage>
        <taxon>Bacteria</taxon>
        <taxon>Bacillati</taxon>
        <taxon>Bacillota</taxon>
        <taxon>Clostridia</taxon>
        <taxon>Eubacteriales</taxon>
        <taxon>Clostridiaceae</taxon>
        <taxon>Clostridium</taxon>
    </lineage>
</organism>